<dbReference type="Pfam" id="PF00386">
    <property type="entry name" value="C1q"/>
    <property type="match status" value="1"/>
</dbReference>
<comment type="subcellular location">
    <subcellularLocation>
        <location evidence="1">Secreted</location>
    </subcellularLocation>
</comment>
<evidence type="ECO:0000256" key="3">
    <source>
        <dbReference type="SAM" id="SignalP"/>
    </source>
</evidence>
<dbReference type="PANTHER" id="PTHR15427:SF50">
    <property type="entry name" value="COMPLEMENT C1Q TUMOR NECROSIS FACTOR-RELATED PROTEIN 2-LIKE"/>
    <property type="match status" value="1"/>
</dbReference>
<dbReference type="InterPro" id="IPR050392">
    <property type="entry name" value="Collagen/C1q_domain"/>
</dbReference>
<accession>F0V4D1</accession>
<evidence type="ECO:0000256" key="1">
    <source>
        <dbReference type="ARBA" id="ARBA00004613"/>
    </source>
</evidence>
<dbReference type="Gene3D" id="2.60.120.40">
    <property type="match status" value="1"/>
</dbReference>
<dbReference type="AlphaFoldDB" id="F0V4D1"/>
<dbReference type="GO" id="GO:0005576">
    <property type="term" value="C:extracellular region"/>
    <property type="evidence" value="ECO:0007669"/>
    <property type="project" value="UniProtKB-SubCell"/>
</dbReference>
<organism evidence="5">
    <name type="scientific">Mytilus galloprovincialis</name>
    <name type="common">Mediterranean mussel</name>
    <dbReference type="NCBI Taxonomy" id="29158"/>
    <lineage>
        <taxon>Eukaryota</taxon>
        <taxon>Metazoa</taxon>
        <taxon>Spiralia</taxon>
        <taxon>Lophotrochozoa</taxon>
        <taxon>Mollusca</taxon>
        <taxon>Bivalvia</taxon>
        <taxon>Autobranchia</taxon>
        <taxon>Pteriomorphia</taxon>
        <taxon>Mytilida</taxon>
        <taxon>Mytiloidea</taxon>
        <taxon>Mytilidae</taxon>
        <taxon>Mytilinae</taxon>
        <taxon>Mytilus</taxon>
    </lineage>
</organism>
<dbReference type="EMBL" id="FR715673">
    <property type="protein sequence ID" value="CBX41743.1"/>
    <property type="molecule type" value="mRNA"/>
</dbReference>
<feature type="chain" id="PRO_5003258082" evidence="3">
    <location>
        <begin position="23"/>
        <end position="162"/>
    </location>
</feature>
<evidence type="ECO:0000313" key="5">
    <source>
        <dbReference type="EMBL" id="CBX41743.1"/>
    </source>
</evidence>
<sequence length="162" mass="18351">MIQFTLFIAFLSVFCCNSLCYGNVINKHSNGHQSLNHIGSNLRYRKRVVAFTAWLSKTTTLGTNHAVVYNKLLLNKGNAYNAHTGHFTAPVRGLYLLSASIMASPRKQVHCQWSAMVSTLMLCLAILGMSTNIHHNLEVIQLCYKEVTWCGCEHFRDTRVRF</sequence>
<reference evidence="5" key="1">
    <citation type="journal article" date="2011" name="Dev. Comp. Immunol.">
        <title>The C1q domain containing proteins of the Mediterranean mussel Mytilus galloprovincialis: A widespread and diverse family of immune-related molecules.</title>
        <authorList>
            <person name="Gerdol M."/>
            <person name="Manfrin C."/>
            <person name="De Moro G."/>
            <person name="Figueras A."/>
            <person name="Novoa B."/>
            <person name="Venier P."/>
            <person name="Pallavicini A."/>
        </authorList>
    </citation>
    <scope>NUCLEOTIDE SEQUENCE</scope>
</reference>
<evidence type="ECO:0000259" key="4">
    <source>
        <dbReference type="PROSITE" id="PS50871"/>
    </source>
</evidence>
<feature type="signal peptide" evidence="3">
    <location>
        <begin position="1"/>
        <end position="22"/>
    </location>
</feature>
<dbReference type="InterPro" id="IPR008983">
    <property type="entry name" value="Tumour_necrosis_fac-like_dom"/>
</dbReference>
<gene>
    <name evidence="5" type="primary">MgC1q94</name>
</gene>
<dbReference type="PANTHER" id="PTHR15427">
    <property type="entry name" value="EMILIN ELASTIN MICROFIBRIL INTERFACE-LOCATED PROTEIN ELASTIN MICROFIBRIL INTERFACER"/>
    <property type="match status" value="1"/>
</dbReference>
<feature type="domain" description="C1q" evidence="4">
    <location>
        <begin position="44"/>
        <end position="162"/>
    </location>
</feature>
<dbReference type="SUPFAM" id="SSF49842">
    <property type="entry name" value="TNF-like"/>
    <property type="match status" value="1"/>
</dbReference>
<keyword evidence="3" id="KW-0732">Signal</keyword>
<evidence type="ECO:0000256" key="2">
    <source>
        <dbReference type="ARBA" id="ARBA00022525"/>
    </source>
</evidence>
<keyword evidence="2" id="KW-0964">Secreted</keyword>
<dbReference type="InterPro" id="IPR001073">
    <property type="entry name" value="C1q_dom"/>
</dbReference>
<proteinExistence type="evidence at transcript level"/>
<dbReference type="PROSITE" id="PS50871">
    <property type="entry name" value="C1Q"/>
    <property type="match status" value="1"/>
</dbReference>
<protein>
    <submittedName>
        <fullName evidence="5">Putative C1q domain containing protein MgC1q94</fullName>
    </submittedName>
</protein>
<name>F0V4D1_MYTGA</name>